<protein>
    <submittedName>
        <fullName evidence="1">Uncharacterized protein</fullName>
    </submittedName>
</protein>
<dbReference type="EMBL" id="ML208281">
    <property type="protein sequence ID" value="TFK72837.1"/>
    <property type="molecule type" value="Genomic_DNA"/>
</dbReference>
<evidence type="ECO:0000313" key="1">
    <source>
        <dbReference type="EMBL" id="TFK72837.1"/>
    </source>
</evidence>
<name>A0ACD3B582_9AGAR</name>
<accession>A0ACD3B582</accession>
<evidence type="ECO:0000313" key="2">
    <source>
        <dbReference type="Proteomes" id="UP000308600"/>
    </source>
</evidence>
<proteinExistence type="predicted"/>
<dbReference type="Proteomes" id="UP000308600">
    <property type="component" value="Unassembled WGS sequence"/>
</dbReference>
<keyword evidence="2" id="KW-1185">Reference proteome</keyword>
<sequence length="590" mass="63549">MPTFHKFLTTILLAVTYADASSRYATHRRRDIGPGVTLETYHPPTIYETYGDGMDHPAAKSASGSDGIEEAAISFVQSHLGVDQASVSFKSGFTGEAASHAYVKQAHNGIPFANAVANVAFNKADKVVAFGSSFVKPRSISGSQPTISVSRATQIAEEALNGKFNEKSPTLEYFAKEDGTAVLTHVIEIQSEDTGAWYEAFVDAHSGELVSVTDFVSSATWRVVPIWKQSILEGLELLVDPEDLLASPNAWLSNSTNIKTTSGNNAITYIGNSQGNVTTQSTTNTFDYLYNIGGEPAASPNPDCARVNAFYVVNTVHDFTYRYGFTEPAFNFQVNNFGKGGSANDPVLVQLQSTAGTNNANFATPPDGSPGQLRMYLWTYTTPRRDSALENDIVVHEMTHGVTNRMTGGGTARCLQTTEAGGMGEGWGDALADWTEKTSAAVPDYVMGQYVIGDAGGIRTHPYSTNATINPLRYSSIAALNEVHNIGEVWANMLHNVYAALVTAHGWSATSRTNPDGSEGNIVWLHLFIDALALQPCNPTFVQARDAWIQADANRYGGVNRCILWRTFASKGLGQGAANFRDSTTIPADC</sequence>
<gene>
    <name evidence="1" type="ORF">BDN72DRAFT_283561</name>
</gene>
<reference evidence="1 2" key="1">
    <citation type="journal article" date="2019" name="Nat. Ecol. Evol.">
        <title>Megaphylogeny resolves global patterns of mushroom evolution.</title>
        <authorList>
            <person name="Varga T."/>
            <person name="Krizsan K."/>
            <person name="Foldi C."/>
            <person name="Dima B."/>
            <person name="Sanchez-Garcia M."/>
            <person name="Sanchez-Ramirez S."/>
            <person name="Szollosi G.J."/>
            <person name="Szarkandi J.G."/>
            <person name="Papp V."/>
            <person name="Albert L."/>
            <person name="Andreopoulos W."/>
            <person name="Angelini C."/>
            <person name="Antonin V."/>
            <person name="Barry K.W."/>
            <person name="Bougher N.L."/>
            <person name="Buchanan P."/>
            <person name="Buyck B."/>
            <person name="Bense V."/>
            <person name="Catcheside P."/>
            <person name="Chovatia M."/>
            <person name="Cooper J."/>
            <person name="Damon W."/>
            <person name="Desjardin D."/>
            <person name="Finy P."/>
            <person name="Geml J."/>
            <person name="Haridas S."/>
            <person name="Hughes K."/>
            <person name="Justo A."/>
            <person name="Karasinski D."/>
            <person name="Kautmanova I."/>
            <person name="Kiss B."/>
            <person name="Kocsube S."/>
            <person name="Kotiranta H."/>
            <person name="LaButti K.M."/>
            <person name="Lechner B.E."/>
            <person name="Liimatainen K."/>
            <person name="Lipzen A."/>
            <person name="Lukacs Z."/>
            <person name="Mihaltcheva S."/>
            <person name="Morgado L.N."/>
            <person name="Niskanen T."/>
            <person name="Noordeloos M.E."/>
            <person name="Ohm R.A."/>
            <person name="Ortiz-Santana B."/>
            <person name="Ovrebo C."/>
            <person name="Racz N."/>
            <person name="Riley R."/>
            <person name="Savchenko A."/>
            <person name="Shiryaev A."/>
            <person name="Soop K."/>
            <person name="Spirin V."/>
            <person name="Szebenyi C."/>
            <person name="Tomsovsky M."/>
            <person name="Tulloss R.E."/>
            <person name="Uehling J."/>
            <person name="Grigoriev I.V."/>
            <person name="Vagvolgyi C."/>
            <person name="Papp T."/>
            <person name="Martin F.M."/>
            <person name="Miettinen O."/>
            <person name="Hibbett D.S."/>
            <person name="Nagy L.G."/>
        </authorList>
    </citation>
    <scope>NUCLEOTIDE SEQUENCE [LARGE SCALE GENOMIC DNA]</scope>
    <source>
        <strain evidence="1 2">NL-1719</strain>
    </source>
</reference>
<organism evidence="1 2">
    <name type="scientific">Pluteus cervinus</name>
    <dbReference type="NCBI Taxonomy" id="181527"/>
    <lineage>
        <taxon>Eukaryota</taxon>
        <taxon>Fungi</taxon>
        <taxon>Dikarya</taxon>
        <taxon>Basidiomycota</taxon>
        <taxon>Agaricomycotina</taxon>
        <taxon>Agaricomycetes</taxon>
        <taxon>Agaricomycetidae</taxon>
        <taxon>Agaricales</taxon>
        <taxon>Pluteineae</taxon>
        <taxon>Pluteaceae</taxon>
        <taxon>Pluteus</taxon>
    </lineage>
</organism>